<reference evidence="6 7" key="1">
    <citation type="submission" date="2017-05" db="EMBL/GenBank/DDBJ databases">
        <authorList>
            <person name="Song R."/>
            <person name="Chenine A.L."/>
            <person name="Ruprecht R.M."/>
        </authorList>
    </citation>
    <scope>NUCLEOTIDE SEQUENCE [LARGE SCALE GENOMIC DNA]</scope>
    <source>
        <strain evidence="6 7">CECT 8898</strain>
    </source>
</reference>
<gene>
    <name evidence="6" type="primary">amiC</name>
    <name evidence="6" type="ORF">MAA8898_03061</name>
</gene>
<dbReference type="GO" id="GO:0008745">
    <property type="term" value="F:N-acetylmuramoyl-L-alanine amidase activity"/>
    <property type="evidence" value="ECO:0007669"/>
    <property type="project" value="UniProtKB-EC"/>
</dbReference>
<name>A0A238KPP0_9RHOB</name>
<dbReference type="InterPro" id="IPR050695">
    <property type="entry name" value="N-acetylmuramoyl_amidase_3"/>
</dbReference>
<sequence length="401" mass="43347">MSRVLSILLAACLWAGTLAAQEAAGLVRLTKAQLEDRSGGIELTLGLSQGVPWRLFTLTDPYRLVIDFSEVDWQEADPRAIDQSEAVTELRMGLFRPGWSRLVAELTVPLVVNSAEMRVQPDGAGAELRVALAPGAPEAFAARAGQPPDPAWVRMRPVARRTAPDPDRPLTIVLDPGHGGIDPGAQRDDVTEADLMLQFALDLREVLLRAGDYKVVLTREEDRFVSLEGRVKQAHDAQADLFISLHADALLEGVARGAAVYTLSEDASDAASAALAERHDRDDLLAGLDLSGSDDRVAQILMDLARLDNTPRSQALAGHLVDGIRNSMGHVHKDPLRQAAFSVLKSADIPSVLIEVGFLSTEQDLRNLRDPAWRAGMAAGIRDGIAAWLIEDAALSGLRRQ</sequence>
<dbReference type="InterPro" id="IPR002508">
    <property type="entry name" value="MurNAc-LAA_cat"/>
</dbReference>
<dbReference type="EMBL" id="FXYF01000008">
    <property type="protein sequence ID" value="SMX44793.1"/>
    <property type="molecule type" value="Genomic_DNA"/>
</dbReference>
<dbReference type="RefSeq" id="WP_094021870.1">
    <property type="nucleotide sequence ID" value="NZ_FXYF01000008.1"/>
</dbReference>
<dbReference type="GO" id="GO:0009253">
    <property type="term" value="P:peptidoglycan catabolic process"/>
    <property type="evidence" value="ECO:0007669"/>
    <property type="project" value="InterPro"/>
</dbReference>
<keyword evidence="3 6" id="KW-0378">Hydrolase</keyword>
<dbReference type="AlphaFoldDB" id="A0A238KPP0"/>
<dbReference type="Pfam" id="PF11741">
    <property type="entry name" value="AMIN"/>
    <property type="match status" value="1"/>
</dbReference>
<evidence type="ECO:0000256" key="4">
    <source>
        <dbReference type="SAM" id="SignalP"/>
    </source>
</evidence>
<feature type="chain" id="PRO_5013303023" description="N-acetylmuramoyl-L-alanine amidase" evidence="4">
    <location>
        <begin position="21"/>
        <end position="401"/>
    </location>
</feature>
<comment type="catalytic activity">
    <reaction evidence="1">
        <text>Hydrolyzes the link between N-acetylmuramoyl residues and L-amino acid residues in certain cell-wall glycopeptides.</text>
        <dbReference type="EC" id="3.5.1.28"/>
    </reaction>
</comment>
<dbReference type="SMART" id="SM00646">
    <property type="entry name" value="Ami_3"/>
    <property type="match status" value="1"/>
</dbReference>
<evidence type="ECO:0000313" key="6">
    <source>
        <dbReference type="EMBL" id="SMX44793.1"/>
    </source>
</evidence>
<evidence type="ECO:0000256" key="2">
    <source>
        <dbReference type="ARBA" id="ARBA00011901"/>
    </source>
</evidence>
<keyword evidence="7" id="KW-1185">Reference proteome</keyword>
<dbReference type="InterPro" id="IPR021731">
    <property type="entry name" value="AMIN_dom"/>
</dbReference>
<evidence type="ECO:0000313" key="7">
    <source>
        <dbReference type="Proteomes" id="UP000207598"/>
    </source>
</evidence>
<keyword evidence="4" id="KW-0732">Signal</keyword>
<dbReference type="PANTHER" id="PTHR30404">
    <property type="entry name" value="N-ACETYLMURAMOYL-L-ALANINE AMIDASE"/>
    <property type="match status" value="1"/>
</dbReference>
<dbReference type="CDD" id="cd02696">
    <property type="entry name" value="MurNAc-LAA"/>
    <property type="match status" value="1"/>
</dbReference>
<feature type="signal peptide" evidence="4">
    <location>
        <begin position="1"/>
        <end position="20"/>
    </location>
</feature>
<dbReference type="OrthoDB" id="9806267at2"/>
<evidence type="ECO:0000256" key="3">
    <source>
        <dbReference type="ARBA" id="ARBA00022801"/>
    </source>
</evidence>
<protein>
    <recommendedName>
        <fullName evidence="2">N-acetylmuramoyl-L-alanine amidase</fullName>
        <ecNumber evidence="2">3.5.1.28</ecNumber>
    </recommendedName>
</protein>
<dbReference type="GO" id="GO:0030288">
    <property type="term" value="C:outer membrane-bounded periplasmic space"/>
    <property type="evidence" value="ECO:0007669"/>
    <property type="project" value="TreeGrafter"/>
</dbReference>
<dbReference type="Pfam" id="PF01520">
    <property type="entry name" value="Amidase_3"/>
    <property type="match status" value="1"/>
</dbReference>
<feature type="domain" description="MurNAc-LAA" evidence="5">
    <location>
        <begin position="231"/>
        <end position="386"/>
    </location>
</feature>
<dbReference type="PANTHER" id="PTHR30404:SF0">
    <property type="entry name" value="N-ACETYLMURAMOYL-L-ALANINE AMIDASE AMIC"/>
    <property type="match status" value="1"/>
</dbReference>
<dbReference type="Proteomes" id="UP000207598">
    <property type="component" value="Unassembled WGS sequence"/>
</dbReference>
<evidence type="ECO:0000256" key="1">
    <source>
        <dbReference type="ARBA" id="ARBA00001561"/>
    </source>
</evidence>
<accession>A0A238KPP0</accession>
<proteinExistence type="predicted"/>
<dbReference type="SUPFAM" id="SSF53187">
    <property type="entry name" value="Zn-dependent exopeptidases"/>
    <property type="match status" value="1"/>
</dbReference>
<organism evidence="6 7">
    <name type="scientific">Maliponia aquimaris</name>
    <dbReference type="NCBI Taxonomy" id="1673631"/>
    <lineage>
        <taxon>Bacteria</taxon>
        <taxon>Pseudomonadati</taxon>
        <taxon>Pseudomonadota</taxon>
        <taxon>Alphaproteobacteria</taxon>
        <taxon>Rhodobacterales</taxon>
        <taxon>Paracoccaceae</taxon>
        <taxon>Maliponia</taxon>
    </lineage>
</organism>
<dbReference type="Gene3D" id="3.40.630.40">
    <property type="entry name" value="Zn-dependent exopeptidases"/>
    <property type="match status" value="1"/>
</dbReference>
<evidence type="ECO:0000259" key="5">
    <source>
        <dbReference type="SMART" id="SM00646"/>
    </source>
</evidence>
<dbReference type="EC" id="3.5.1.28" evidence="2"/>
<dbReference type="Gene3D" id="2.60.40.3500">
    <property type="match status" value="1"/>
</dbReference>